<dbReference type="InterPro" id="IPR011055">
    <property type="entry name" value="Dup_hybrid_motif"/>
</dbReference>
<dbReference type="SMART" id="SM00257">
    <property type="entry name" value="LysM"/>
    <property type="match status" value="2"/>
</dbReference>
<dbReference type="CDD" id="cd00118">
    <property type="entry name" value="LysM"/>
    <property type="match status" value="1"/>
</dbReference>
<evidence type="ECO:0000259" key="3">
    <source>
        <dbReference type="PROSITE" id="PS51782"/>
    </source>
</evidence>
<dbReference type="RefSeq" id="WP_089233031.1">
    <property type="nucleotide sequence ID" value="NZ_FZOY01000003.1"/>
</dbReference>
<dbReference type="EMBL" id="FZOY01000003">
    <property type="protein sequence ID" value="SNS81603.1"/>
    <property type="molecule type" value="Genomic_DNA"/>
</dbReference>
<dbReference type="PROSITE" id="PS51782">
    <property type="entry name" value="LYSM"/>
    <property type="match status" value="1"/>
</dbReference>
<dbReference type="AlphaFoldDB" id="A0A239HL77"/>
<dbReference type="OrthoDB" id="9795421at2"/>
<dbReference type="Proteomes" id="UP000198426">
    <property type="component" value="Unassembled WGS sequence"/>
</dbReference>
<dbReference type="CDD" id="cd12797">
    <property type="entry name" value="M23_peptidase"/>
    <property type="match status" value="1"/>
</dbReference>
<dbReference type="PROSITE" id="PS51257">
    <property type="entry name" value="PROKAR_LIPOPROTEIN"/>
    <property type="match status" value="1"/>
</dbReference>
<dbReference type="Gene3D" id="3.10.350.10">
    <property type="entry name" value="LysM domain"/>
    <property type="match status" value="1"/>
</dbReference>
<feature type="compositionally biased region" description="Low complexity" evidence="1">
    <location>
        <begin position="218"/>
        <end position="232"/>
    </location>
</feature>
<keyword evidence="5" id="KW-1185">Reference proteome</keyword>
<dbReference type="GO" id="GO:0004222">
    <property type="term" value="F:metalloendopeptidase activity"/>
    <property type="evidence" value="ECO:0007669"/>
    <property type="project" value="TreeGrafter"/>
</dbReference>
<protein>
    <submittedName>
        <fullName evidence="4">Murein DD-endopeptidase MepM and murein hydrolase activator NlpD, contain LysM domain</fullName>
    </submittedName>
</protein>
<dbReference type="Gene3D" id="2.70.70.10">
    <property type="entry name" value="Glucose Permease (Domain IIA)"/>
    <property type="match status" value="1"/>
</dbReference>
<proteinExistence type="predicted"/>
<organism evidence="4 5">
    <name type="scientific">Tropicimonas sediminicola</name>
    <dbReference type="NCBI Taxonomy" id="1031541"/>
    <lineage>
        <taxon>Bacteria</taxon>
        <taxon>Pseudomonadati</taxon>
        <taxon>Pseudomonadota</taxon>
        <taxon>Alphaproteobacteria</taxon>
        <taxon>Rhodobacterales</taxon>
        <taxon>Roseobacteraceae</taxon>
        <taxon>Tropicimonas</taxon>
    </lineage>
</organism>
<feature type="signal peptide" evidence="2">
    <location>
        <begin position="1"/>
        <end position="18"/>
    </location>
</feature>
<dbReference type="InterPro" id="IPR036779">
    <property type="entry name" value="LysM_dom_sf"/>
</dbReference>
<feature type="chain" id="PRO_5012376240" evidence="2">
    <location>
        <begin position="19"/>
        <end position="393"/>
    </location>
</feature>
<feature type="domain" description="LysM" evidence="3">
    <location>
        <begin position="165"/>
        <end position="209"/>
    </location>
</feature>
<keyword evidence="4" id="KW-0378">Hydrolase</keyword>
<dbReference type="Pfam" id="PF01551">
    <property type="entry name" value="Peptidase_M23"/>
    <property type="match status" value="1"/>
</dbReference>
<dbReference type="SUPFAM" id="SSF51261">
    <property type="entry name" value="Duplicated hybrid motif"/>
    <property type="match status" value="1"/>
</dbReference>
<keyword evidence="2" id="KW-0732">Signal</keyword>
<dbReference type="InterPro" id="IPR016047">
    <property type="entry name" value="M23ase_b-sheet_dom"/>
</dbReference>
<dbReference type="PANTHER" id="PTHR21666:SF270">
    <property type="entry name" value="MUREIN HYDROLASE ACTIVATOR ENVC"/>
    <property type="match status" value="1"/>
</dbReference>
<evidence type="ECO:0000256" key="2">
    <source>
        <dbReference type="SAM" id="SignalP"/>
    </source>
</evidence>
<feature type="region of interest" description="Disordered" evidence="1">
    <location>
        <begin position="218"/>
        <end position="281"/>
    </location>
</feature>
<evidence type="ECO:0000313" key="4">
    <source>
        <dbReference type="EMBL" id="SNS81603.1"/>
    </source>
</evidence>
<accession>A0A239HL77</accession>
<evidence type="ECO:0000313" key="5">
    <source>
        <dbReference type="Proteomes" id="UP000198426"/>
    </source>
</evidence>
<reference evidence="4 5" key="1">
    <citation type="submission" date="2017-06" db="EMBL/GenBank/DDBJ databases">
        <authorList>
            <person name="Kim H.J."/>
            <person name="Triplett B.A."/>
        </authorList>
    </citation>
    <scope>NUCLEOTIDE SEQUENCE [LARGE SCALE GENOMIC DNA]</scope>
    <source>
        <strain evidence="4 5">DSM 29339</strain>
    </source>
</reference>
<dbReference type="PANTHER" id="PTHR21666">
    <property type="entry name" value="PEPTIDASE-RELATED"/>
    <property type="match status" value="1"/>
</dbReference>
<name>A0A239HL77_9RHOB</name>
<sequence>MRPILSLCVSALALSACSTTNMDLDLRDIGRGFDTSDAVMAQTAQRPTPDDRGVISYPSYQVVVARRGDTVADVAARLGTVSADELARYNGVPVNAPLNQGEVLALPRRVAEPSPATGAVGTGPIRPADTVDIETLAGSAIDRSGGGTVTPAASAPTPQTGAEPVRHQVASGETAYSIARLYGVSAKSLAEWNGLGADLEVRTGQYLLIPVVTERPAARPATATTAPGQGSPTPTPPSAATPLPDEKTTPPAAAKPNTPAPGTPASPNLAKEATAASASRMTAPVSGSIIRDFQKGRNDGLDISATSGETVKAADKGVVAAITQDTDQVPIIVLRHDGGLLTVYANVDNLAVKKGDSVSRGQAIAKVRASSSPFLHFEVREGVEAVDPTPYLN</sequence>
<dbReference type="Pfam" id="PF01476">
    <property type="entry name" value="LysM"/>
    <property type="match status" value="2"/>
</dbReference>
<gene>
    <name evidence="4" type="ORF">SAMN05421757_103457</name>
</gene>
<evidence type="ECO:0000256" key="1">
    <source>
        <dbReference type="SAM" id="MobiDB-lite"/>
    </source>
</evidence>
<feature type="region of interest" description="Disordered" evidence="1">
    <location>
        <begin position="140"/>
        <end position="168"/>
    </location>
</feature>
<dbReference type="InterPro" id="IPR018392">
    <property type="entry name" value="LysM"/>
</dbReference>
<dbReference type="InterPro" id="IPR050570">
    <property type="entry name" value="Cell_wall_metabolism_enzyme"/>
</dbReference>